<gene>
    <name evidence="1" type="ORF">CRG98_002069</name>
</gene>
<protein>
    <submittedName>
        <fullName evidence="1">Uncharacterized protein</fullName>
    </submittedName>
</protein>
<proteinExistence type="predicted"/>
<sequence>MAILLFSGTQRPIWVNLPLRLVSRYVKGNNDMRFDETERRARSSWIDVEAWQRADDLSDPTGRVRSGLTTRESMAGEPISQLLCGPAFGGEGKYRQFAPCWPHTVLPYPNKPLLPFPPLPSLLLLHLLPSPPPSSLCSLAKETRILLSAKPLCLSFSLSVALAGKTSDWLISEEASSLGVSLPLSR</sequence>
<dbReference type="AlphaFoldDB" id="A0A2I0L9U6"/>
<evidence type="ECO:0000313" key="1">
    <source>
        <dbReference type="EMBL" id="PKI77463.1"/>
    </source>
</evidence>
<name>A0A2I0L9U6_PUNGR</name>
<reference evidence="1 2" key="1">
    <citation type="submission" date="2017-11" db="EMBL/GenBank/DDBJ databases">
        <title>De-novo sequencing of pomegranate (Punica granatum L.) genome.</title>
        <authorList>
            <person name="Akparov Z."/>
            <person name="Amiraslanov A."/>
            <person name="Hajiyeva S."/>
            <person name="Abbasov M."/>
            <person name="Kaur K."/>
            <person name="Hamwieh A."/>
            <person name="Solovyev V."/>
            <person name="Salamov A."/>
            <person name="Braich B."/>
            <person name="Kosarev P."/>
            <person name="Mahmoud A."/>
            <person name="Hajiyev E."/>
            <person name="Babayeva S."/>
            <person name="Izzatullayeva V."/>
            <person name="Mammadov A."/>
            <person name="Mammadov A."/>
            <person name="Sharifova S."/>
            <person name="Ojaghi J."/>
            <person name="Eynullazada K."/>
            <person name="Bayramov B."/>
            <person name="Abdulazimova A."/>
            <person name="Shahmuradov I."/>
        </authorList>
    </citation>
    <scope>NUCLEOTIDE SEQUENCE [LARGE SCALE GENOMIC DNA]</scope>
    <source>
        <strain evidence="2">cv. AG2017</strain>
        <tissue evidence="1">Leaf</tissue>
    </source>
</reference>
<feature type="non-terminal residue" evidence="1">
    <location>
        <position position="186"/>
    </location>
</feature>
<comment type="caution">
    <text evidence="1">The sequence shown here is derived from an EMBL/GenBank/DDBJ whole genome shotgun (WGS) entry which is preliminary data.</text>
</comment>
<organism evidence="1 2">
    <name type="scientific">Punica granatum</name>
    <name type="common">Pomegranate</name>
    <dbReference type="NCBI Taxonomy" id="22663"/>
    <lineage>
        <taxon>Eukaryota</taxon>
        <taxon>Viridiplantae</taxon>
        <taxon>Streptophyta</taxon>
        <taxon>Embryophyta</taxon>
        <taxon>Tracheophyta</taxon>
        <taxon>Spermatophyta</taxon>
        <taxon>Magnoliopsida</taxon>
        <taxon>eudicotyledons</taxon>
        <taxon>Gunneridae</taxon>
        <taxon>Pentapetalae</taxon>
        <taxon>rosids</taxon>
        <taxon>malvids</taxon>
        <taxon>Myrtales</taxon>
        <taxon>Lythraceae</taxon>
        <taxon>Punica</taxon>
    </lineage>
</organism>
<keyword evidence="2" id="KW-1185">Reference proteome</keyword>
<dbReference type="EMBL" id="PGOL01000091">
    <property type="protein sequence ID" value="PKI77463.1"/>
    <property type="molecule type" value="Genomic_DNA"/>
</dbReference>
<evidence type="ECO:0000313" key="2">
    <source>
        <dbReference type="Proteomes" id="UP000233551"/>
    </source>
</evidence>
<accession>A0A2I0L9U6</accession>
<dbReference type="Proteomes" id="UP000233551">
    <property type="component" value="Unassembled WGS sequence"/>
</dbReference>